<evidence type="ECO:0000313" key="3">
    <source>
        <dbReference type="Proteomes" id="UP001154078"/>
    </source>
</evidence>
<dbReference type="Proteomes" id="UP001154078">
    <property type="component" value="Chromosome 2"/>
</dbReference>
<evidence type="ECO:0000313" key="2">
    <source>
        <dbReference type="EMBL" id="CAH0551651.1"/>
    </source>
</evidence>
<keyword evidence="1" id="KW-1133">Transmembrane helix</keyword>
<accession>A0A9P0AXA9</accession>
<dbReference type="EMBL" id="OV121133">
    <property type="protein sequence ID" value="CAH0551651.1"/>
    <property type="molecule type" value="Genomic_DNA"/>
</dbReference>
<proteinExistence type="predicted"/>
<dbReference type="OrthoDB" id="425619at2759"/>
<feature type="transmembrane region" description="Helical" evidence="1">
    <location>
        <begin position="12"/>
        <end position="31"/>
    </location>
</feature>
<keyword evidence="3" id="KW-1185">Reference proteome</keyword>
<sequence>MRFKEKFRRKYSAMWQFFWYVVISVFFTINLTGAARRSQMNGTWITKNEKKQEMEVAEKEKGDEPLYGRCKFVLFMLRSLYAQKKQYNIPLQNFMRCTYQRLLIYTGILNGPDTRCLMKDQAFENALKIDELVP</sequence>
<organism evidence="2 3">
    <name type="scientific">Brassicogethes aeneus</name>
    <name type="common">Rape pollen beetle</name>
    <name type="synonym">Meligethes aeneus</name>
    <dbReference type="NCBI Taxonomy" id="1431903"/>
    <lineage>
        <taxon>Eukaryota</taxon>
        <taxon>Metazoa</taxon>
        <taxon>Ecdysozoa</taxon>
        <taxon>Arthropoda</taxon>
        <taxon>Hexapoda</taxon>
        <taxon>Insecta</taxon>
        <taxon>Pterygota</taxon>
        <taxon>Neoptera</taxon>
        <taxon>Endopterygota</taxon>
        <taxon>Coleoptera</taxon>
        <taxon>Polyphaga</taxon>
        <taxon>Cucujiformia</taxon>
        <taxon>Nitidulidae</taxon>
        <taxon>Meligethinae</taxon>
        <taxon>Brassicogethes</taxon>
    </lineage>
</organism>
<name>A0A9P0AXA9_BRAAE</name>
<keyword evidence="1" id="KW-0472">Membrane</keyword>
<gene>
    <name evidence="2" type="ORF">MELIAE_LOCUS4211</name>
</gene>
<evidence type="ECO:0000256" key="1">
    <source>
        <dbReference type="SAM" id="Phobius"/>
    </source>
</evidence>
<keyword evidence="1" id="KW-0812">Transmembrane</keyword>
<dbReference type="AlphaFoldDB" id="A0A9P0AXA9"/>
<protein>
    <submittedName>
        <fullName evidence="2">Uncharacterized protein</fullName>
    </submittedName>
</protein>
<reference evidence="2" key="1">
    <citation type="submission" date="2021-12" db="EMBL/GenBank/DDBJ databases">
        <authorList>
            <person name="King R."/>
        </authorList>
    </citation>
    <scope>NUCLEOTIDE SEQUENCE</scope>
</reference>